<keyword evidence="6" id="KW-0812">Transmembrane</keyword>
<accession>A0A1L6TE42</accession>
<dbReference type="NCBIfam" id="TIGR02532">
    <property type="entry name" value="IV_pilin_GFxxxE"/>
    <property type="match status" value="1"/>
</dbReference>
<evidence type="ECO:0000256" key="6">
    <source>
        <dbReference type="ARBA" id="ARBA00022692"/>
    </source>
</evidence>
<keyword evidence="7" id="KW-1133">Transmembrane helix</keyword>
<dbReference type="GO" id="GO:0005886">
    <property type="term" value="C:plasma membrane"/>
    <property type="evidence" value="ECO:0007669"/>
    <property type="project" value="UniProtKB-SubCell"/>
</dbReference>
<evidence type="ECO:0000256" key="1">
    <source>
        <dbReference type="ARBA" id="ARBA00004377"/>
    </source>
</evidence>
<evidence type="ECO:0000256" key="10">
    <source>
        <dbReference type="ARBA" id="ARBA00030775"/>
    </source>
</evidence>
<dbReference type="RefSeq" id="WP_017377047.1">
    <property type="nucleotide sequence ID" value="NZ_CP012508.1"/>
</dbReference>
<name>A0A1L6TE42_PISSA</name>
<dbReference type="GO" id="GO:0015627">
    <property type="term" value="C:type II protein secretion system complex"/>
    <property type="evidence" value="ECO:0007669"/>
    <property type="project" value="InterPro"/>
</dbReference>
<evidence type="ECO:0000256" key="5">
    <source>
        <dbReference type="ARBA" id="ARBA00022519"/>
    </source>
</evidence>
<evidence type="ECO:0000256" key="4">
    <source>
        <dbReference type="ARBA" id="ARBA00022481"/>
    </source>
</evidence>
<dbReference type="InterPro" id="IPR022346">
    <property type="entry name" value="T2SS_GspH"/>
</dbReference>
<dbReference type="EMBL" id="CP012508">
    <property type="protein sequence ID" value="ALB23711.1"/>
    <property type="molecule type" value="Genomic_DNA"/>
</dbReference>
<evidence type="ECO:0000313" key="12">
    <source>
        <dbReference type="Proteomes" id="UP000029558"/>
    </source>
</evidence>
<comment type="subcellular location">
    <subcellularLocation>
        <location evidence="1">Cell inner membrane</location>
        <topology evidence="1">Single-pass membrane protein</topology>
    </subcellularLocation>
</comment>
<dbReference type="PROSITE" id="PS00409">
    <property type="entry name" value="PROKAR_NTER_METHYL"/>
    <property type="match status" value="1"/>
</dbReference>
<dbReference type="OrthoDB" id="6120962at2"/>
<dbReference type="SUPFAM" id="SSF54523">
    <property type="entry name" value="Pili subunits"/>
    <property type="match status" value="1"/>
</dbReference>
<evidence type="ECO:0000256" key="3">
    <source>
        <dbReference type="ARBA" id="ARBA00022475"/>
    </source>
</evidence>
<reference evidence="11 12" key="1">
    <citation type="journal article" date="2014" name="Genome Announc.">
        <title>Comparative Genome Analysis of Two Isolates of the Fish Pathogen Piscirickettsia salmonis from Different Hosts Reveals Major Differences in Virulence-Associated Secretion Systems.</title>
        <authorList>
            <person name="Bohle H."/>
            <person name="Henriquez P."/>
            <person name="Grothusen H."/>
            <person name="Navas E."/>
            <person name="Sandoval A."/>
            <person name="Bustamante F."/>
            <person name="Bustos P."/>
            <person name="Mancilla M."/>
        </authorList>
    </citation>
    <scope>NUCLEOTIDE SEQUENCE [LARGE SCALE GENOMIC DNA]</scope>
    <source>
        <strain evidence="12">B1-32597</strain>
    </source>
</reference>
<keyword evidence="5" id="KW-0997">Cell inner membrane</keyword>
<dbReference type="Gene3D" id="3.55.40.10">
    <property type="entry name" value="minor pseudopilin epsh domain"/>
    <property type="match status" value="1"/>
</dbReference>
<keyword evidence="4" id="KW-0488">Methylation</keyword>
<dbReference type="Pfam" id="PF12019">
    <property type="entry name" value="GspH"/>
    <property type="match status" value="1"/>
</dbReference>
<dbReference type="AlphaFoldDB" id="A0A1L6TE42"/>
<proteinExistence type="inferred from homology"/>
<organism evidence="11 12">
    <name type="scientific">Piscirickettsia salmonis</name>
    <dbReference type="NCBI Taxonomy" id="1238"/>
    <lineage>
        <taxon>Bacteria</taxon>
        <taxon>Pseudomonadati</taxon>
        <taxon>Pseudomonadota</taxon>
        <taxon>Gammaproteobacteria</taxon>
        <taxon>Thiotrichales</taxon>
        <taxon>Piscirickettsiaceae</taxon>
        <taxon>Piscirickettsia</taxon>
    </lineage>
</organism>
<evidence type="ECO:0000256" key="7">
    <source>
        <dbReference type="ARBA" id="ARBA00022989"/>
    </source>
</evidence>
<protein>
    <recommendedName>
        <fullName evidence="2">Type II secretion system protein H</fullName>
    </recommendedName>
    <alternativeName>
        <fullName evidence="10">General secretion pathway protein H</fullName>
    </alternativeName>
</protein>
<gene>
    <name evidence="11" type="ORF">KU39_2535</name>
</gene>
<dbReference type="InterPro" id="IPR045584">
    <property type="entry name" value="Pilin-like"/>
</dbReference>
<evidence type="ECO:0000256" key="8">
    <source>
        <dbReference type="ARBA" id="ARBA00023136"/>
    </source>
</evidence>
<evidence type="ECO:0000256" key="9">
    <source>
        <dbReference type="ARBA" id="ARBA00025772"/>
    </source>
</evidence>
<comment type="similarity">
    <text evidence="9">Belongs to the GSP H family.</text>
</comment>
<dbReference type="InterPro" id="IPR012902">
    <property type="entry name" value="N_methyl_site"/>
</dbReference>
<dbReference type="Proteomes" id="UP000029558">
    <property type="component" value="Chromosome"/>
</dbReference>
<sequence length="177" mass="19974">MIADYTRDSQAAPNSSLQGFSLIEVLIVLTLLSSLILLSLPTLFHLKEQQIHQQAASQLEQLIKLGREQALYQQNKVTLCPTANQTHCQTSWQLPLMLFLDQNQNNQRDHEEPMITTLTLPNSIQLAWNRGNHLSFYGASGLAASNGTLSFCTPHISRQFILNRQGRLRQTTQPCTF</sequence>
<dbReference type="GO" id="GO:0015628">
    <property type="term" value="P:protein secretion by the type II secretion system"/>
    <property type="evidence" value="ECO:0007669"/>
    <property type="project" value="InterPro"/>
</dbReference>
<evidence type="ECO:0000256" key="2">
    <source>
        <dbReference type="ARBA" id="ARBA00021549"/>
    </source>
</evidence>
<evidence type="ECO:0000313" key="11">
    <source>
        <dbReference type="EMBL" id="ALB23711.1"/>
    </source>
</evidence>
<keyword evidence="8" id="KW-0472">Membrane</keyword>
<keyword evidence="3" id="KW-1003">Cell membrane</keyword>
<dbReference type="Pfam" id="PF07963">
    <property type="entry name" value="N_methyl"/>
    <property type="match status" value="1"/>
</dbReference>